<keyword evidence="4" id="KW-0012">Acyltransferase</keyword>
<feature type="transmembrane region" description="Helical" evidence="1">
    <location>
        <begin position="141"/>
        <end position="163"/>
    </location>
</feature>
<keyword evidence="4" id="KW-0378">Hydrolase</keyword>
<dbReference type="PANTHER" id="PTHR23028">
    <property type="entry name" value="ACETYLTRANSFERASE"/>
    <property type="match status" value="1"/>
</dbReference>
<feature type="transmembrane region" description="Helical" evidence="1">
    <location>
        <begin position="284"/>
        <end position="304"/>
    </location>
</feature>
<keyword evidence="1" id="KW-1133">Transmembrane helix</keyword>
<dbReference type="GO" id="GO:0009103">
    <property type="term" value="P:lipopolysaccharide biosynthetic process"/>
    <property type="evidence" value="ECO:0007669"/>
    <property type="project" value="TreeGrafter"/>
</dbReference>
<keyword evidence="5" id="KW-1185">Reference proteome</keyword>
<evidence type="ECO:0000259" key="2">
    <source>
        <dbReference type="Pfam" id="PF01757"/>
    </source>
</evidence>
<name>A0A1H1X0S1_9GAMM</name>
<feature type="transmembrane region" description="Helical" evidence="1">
    <location>
        <begin position="354"/>
        <end position="374"/>
    </location>
</feature>
<organism evidence="4 5">
    <name type="scientific">Halopseudomonas xinjiangensis</name>
    <dbReference type="NCBI Taxonomy" id="487184"/>
    <lineage>
        <taxon>Bacteria</taxon>
        <taxon>Pseudomonadati</taxon>
        <taxon>Pseudomonadota</taxon>
        <taxon>Gammaproteobacteria</taxon>
        <taxon>Pseudomonadales</taxon>
        <taxon>Pseudomonadaceae</taxon>
        <taxon>Halopseudomonas</taxon>
    </lineage>
</organism>
<keyword evidence="1" id="KW-0472">Membrane</keyword>
<gene>
    <name evidence="4" type="ORF">SAMN05216421_2733</name>
</gene>
<reference evidence="5" key="1">
    <citation type="submission" date="2016-10" db="EMBL/GenBank/DDBJ databases">
        <authorList>
            <person name="Varghese N."/>
            <person name="Submissions S."/>
        </authorList>
    </citation>
    <scope>NUCLEOTIDE SEQUENCE [LARGE SCALE GENOMIC DNA]</scope>
    <source>
        <strain evidence="5">NRRL B-51270</strain>
    </source>
</reference>
<dbReference type="GO" id="GO:0016747">
    <property type="term" value="F:acyltransferase activity, transferring groups other than amino-acyl groups"/>
    <property type="evidence" value="ECO:0007669"/>
    <property type="project" value="InterPro"/>
</dbReference>
<dbReference type="AlphaFoldDB" id="A0A1H1X0S1"/>
<keyword evidence="4" id="KW-0808">Transferase</keyword>
<feature type="domain" description="Acyltransferase 3" evidence="2">
    <location>
        <begin position="15"/>
        <end position="336"/>
    </location>
</feature>
<evidence type="ECO:0000313" key="5">
    <source>
        <dbReference type="Proteomes" id="UP000243207"/>
    </source>
</evidence>
<feature type="domain" description="SGNH" evidence="3">
    <location>
        <begin position="425"/>
        <end position="647"/>
    </location>
</feature>
<sequence>MKPPVHNPAIAYRPEVDGLRALAVLPVILYHAGFELFSGGFVGVDVFFVISGYLITAIIYREIQDGTFTVARFYERRIRRLYPAVTAVTLVCLPFAWLLLLPSEFKEFLFSVASVQVFASNLYFWQESDYFGSAAELTPLLHTWSLAVEEQFYLVFPFALILFRRLSLRMLLALLALVALASLALAQELVDSHASASFFLLPTRAWEMLAGSLLALGMHESGSNRRWFGNLAALAGVGLIGLAVFLFHAGTPFPGVYALVPVAGTMLIIAYATRETLVGRVLSLRPLVFIGTVSYSAYLIHQPLFAFTRIYTMRSLTLPLVLGMVGLTFVLAYLSWRFIENPFRQRRNIERHALFSTAATLSTFLFVFALAAAFQNHRVLQYEARLESEQERALAMIEESERTPELEKGYCVFEADRLDPATRQRLQNCHAAFGSGLVVIGDSHGENVYHALAQEDDRRFLFSLNQKGCRAGADSQWCAYDSFYRFAIERPHIFDNVIYNQAGFYLLETPRGREMTRARISEDAHTVFKPNSEDVEKTLDYLDSLSEVANVVWLGPRVEPHIMPREYVVNGCASPPEVRENLLQSFENLDRHIDRAVSRRGRIEYVSTVELIDVTDGDNLIDCKNIYFHDGDHWSPAGERKFGRMLEKELQVLRD</sequence>
<dbReference type="OrthoDB" id="9767863at2"/>
<feature type="transmembrane region" description="Helical" evidence="1">
    <location>
        <begin position="196"/>
        <end position="216"/>
    </location>
</feature>
<dbReference type="STRING" id="487184.SAMN05216421_2733"/>
<accession>A0A1H1X0S1</accession>
<dbReference type="InterPro" id="IPR050879">
    <property type="entry name" value="Acyltransferase_3"/>
</dbReference>
<dbReference type="InterPro" id="IPR002656">
    <property type="entry name" value="Acyl_transf_3_dom"/>
</dbReference>
<evidence type="ECO:0000313" key="4">
    <source>
        <dbReference type="EMBL" id="SDT02898.1"/>
    </source>
</evidence>
<dbReference type="GO" id="GO:0016787">
    <property type="term" value="F:hydrolase activity"/>
    <property type="evidence" value="ECO:0007669"/>
    <property type="project" value="UniProtKB-KW"/>
</dbReference>
<evidence type="ECO:0000259" key="3">
    <source>
        <dbReference type="Pfam" id="PF19040"/>
    </source>
</evidence>
<dbReference type="RefSeq" id="WP_093395712.1">
    <property type="nucleotide sequence ID" value="NZ_LT629736.1"/>
</dbReference>
<protein>
    <submittedName>
        <fullName evidence="4">Peptidoglycan/LPS O-acetylase OafA/YrhL, contains acyltransferase and SGNH-hydrolase domains</fullName>
    </submittedName>
</protein>
<feature type="transmembrane region" description="Helical" evidence="1">
    <location>
        <begin position="81"/>
        <end position="100"/>
    </location>
</feature>
<keyword evidence="1" id="KW-0812">Transmembrane</keyword>
<dbReference type="PANTHER" id="PTHR23028:SF53">
    <property type="entry name" value="ACYL_TRANSF_3 DOMAIN-CONTAINING PROTEIN"/>
    <property type="match status" value="1"/>
</dbReference>
<dbReference type="Pfam" id="PF01757">
    <property type="entry name" value="Acyl_transf_3"/>
    <property type="match status" value="1"/>
</dbReference>
<feature type="transmembrane region" description="Helical" evidence="1">
    <location>
        <begin position="316"/>
        <end position="334"/>
    </location>
</feature>
<feature type="transmembrane region" description="Helical" evidence="1">
    <location>
        <begin position="36"/>
        <end position="60"/>
    </location>
</feature>
<feature type="transmembrane region" description="Helical" evidence="1">
    <location>
        <begin position="170"/>
        <end position="190"/>
    </location>
</feature>
<feature type="transmembrane region" description="Helical" evidence="1">
    <location>
        <begin position="228"/>
        <end position="249"/>
    </location>
</feature>
<proteinExistence type="predicted"/>
<dbReference type="Pfam" id="PF19040">
    <property type="entry name" value="SGNH"/>
    <property type="match status" value="1"/>
</dbReference>
<feature type="transmembrane region" description="Helical" evidence="1">
    <location>
        <begin position="255"/>
        <end position="272"/>
    </location>
</feature>
<evidence type="ECO:0000256" key="1">
    <source>
        <dbReference type="SAM" id="Phobius"/>
    </source>
</evidence>
<dbReference type="Proteomes" id="UP000243207">
    <property type="component" value="Chromosome I"/>
</dbReference>
<dbReference type="InterPro" id="IPR043968">
    <property type="entry name" value="SGNH"/>
</dbReference>
<dbReference type="GO" id="GO:0016020">
    <property type="term" value="C:membrane"/>
    <property type="evidence" value="ECO:0007669"/>
    <property type="project" value="TreeGrafter"/>
</dbReference>
<dbReference type="EMBL" id="LT629736">
    <property type="protein sequence ID" value="SDT02898.1"/>
    <property type="molecule type" value="Genomic_DNA"/>
</dbReference>